<dbReference type="SMART" id="SM00247">
    <property type="entry name" value="XTALbg"/>
    <property type="match status" value="1"/>
</dbReference>
<comment type="caution">
    <text evidence="5">The sequence shown here is derived from an EMBL/GenBank/DDBJ whole genome shotgun (WGS) entry which is preliminary data.</text>
</comment>
<sequence>MKKLLCLSLMIGCVSPAFAAKHNNDEIYVCTLSPFTDTFADAARTEDAARYKVSQRCLKSQSDMFCRAQEANCFTTSLSANNDHNSNKSVKLFSKKNQKGHSIDISRDKPNFFDTDFNDKMVSFKIPSGWKVRFYEDINYQGKSYTYNGGKDNADGFEHAISSMKILKK</sequence>
<name>A0A2S7VY47_PHOAN</name>
<dbReference type="EMBL" id="MSCJ01000001">
    <property type="protein sequence ID" value="PQJ67032.1"/>
    <property type="molecule type" value="Genomic_DNA"/>
</dbReference>
<evidence type="ECO:0000256" key="2">
    <source>
        <dbReference type="ARBA" id="ARBA00022737"/>
    </source>
</evidence>
<comment type="similarity">
    <text evidence="1">Belongs to the beta/gamma-crystallin family.</text>
</comment>
<dbReference type="PROSITE" id="PS50915">
    <property type="entry name" value="CRYSTALLIN_BETA_GAMMA"/>
    <property type="match status" value="1"/>
</dbReference>
<protein>
    <recommendedName>
        <fullName evidence="4">Beta/gamma crystallin 'Greek key' domain-containing protein</fullName>
    </recommendedName>
</protein>
<dbReference type="AlphaFoldDB" id="A0A2S7VY47"/>
<keyword evidence="2" id="KW-0677">Repeat</keyword>
<organism evidence="5 6">
    <name type="scientific">Photobacterium angustum</name>
    <dbReference type="NCBI Taxonomy" id="661"/>
    <lineage>
        <taxon>Bacteria</taxon>
        <taxon>Pseudomonadati</taxon>
        <taxon>Pseudomonadota</taxon>
        <taxon>Gammaproteobacteria</taxon>
        <taxon>Vibrionales</taxon>
        <taxon>Vibrionaceae</taxon>
        <taxon>Photobacterium</taxon>
    </lineage>
</organism>
<dbReference type="Proteomes" id="UP000238730">
    <property type="component" value="Unassembled WGS sequence"/>
</dbReference>
<dbReference type="RefSeq" id="WP_105060323.1">
    <property type="nucleotide sequence ID" value="NZ_MSCJ01000001.1"/>
</dbReference>
<evidence type="ECO:0000313" key="5">
    <source>
        <dbReference type="EMBL" id="PQJ67032.1"/>
    </source>
</evidence>
<keyword evidence="3" id="KW-0732">Signal</keyword>
<feature type="domain" description="Beta/gamma crystallin 'Greek key'" evidence="4">
    <location>
        <begin position="130"/>
        <end position="168"/>
    </location>
</feature>
<gene>
    <name evidence="5" type="ORF">BTO08_06255</name>
</gene>
<reference evidence="5 6" key="1">
    <citation type="submission" date="2016-12" db="EMBL/GenBank/DDBJ databases">
        <title>Diversity of luminous bacteria.</title>
        <authorList>
            <person name="Yoshizawa S."/>
            <person name="Kogure K."/>
        </authorList>
    </citation>
    <scope>NUCLEOTIDE SEQUENCE [LARGE SCALE GENOMIC DNA]</scope>
    <source>
        <strain evidence="5 6">LC1-200</strain>
    </source>
</reference>
<evidence type="ECO:0000256" key="1">
    <source>
        <dbReference type="ARBA" id="ARBA00009646"/>
    </source>
</evidence>
<dbReference type="SUPFAM" id="SSF49695">
    <property type="entry name" value="gamma-Crystallin-like"/>
    <property type="match status" value="1"/>
</dbReference>
<accession>A0A2S7VY47</accession>
<dbReference type="Pfam" id="PF00030">
    <property type="entry name" value="Crystall"/>
    <property type="match status" value="1"/>
</dbReference>
<evidence type="ECO:0000256" key="3">
    <source>
        <dbReference type="SAM" id="SignalP"/>
    </source>
</evidence>
<dbReference type="InterPro" id="IPR001064">
    <property type="entry name" value="Beta/gamma_crystallin"/>
</dbReference>
<feature type="chain" id="PRO_5015441383" description="Beta/gamma crystallin 'Greek key' domain-containing protein" evidence="3">
    <location>
        <begin position="20"/>
        <end position="169"/>
    </location>
</feature>
<dbReference type="OrthoDB" id="5816897at2"/>
<dbReference type="Gene3D" id="2.60.20.10">
    <property type="entry name" value="Crystallins"/>
    <property type="match status" value="1"/>
</dbReference>
<proteinExistence type="inferred from homology"/>
<dbReference type="InterPro" id="IPR011024">
    <property type="entry name" value="G_crystallin-like"/>
</dbReference>
<feature type="signal peptide" evidence="3">
    <location>
        <begin position="1"/>
        <end position="19"/>
    </location>
</feature>
<evidence type="ECO:0000313" key="6">
    <source>
        <dbReference type="Proteomes" id="UP000238730"/>
    </source>
</evidence>
<evidence type="ECO:0000259" key="4">
    <source>
        <dbReference type="PROSITE" id="PS50915"/>
    </source>
</evidence>